<dbReference type="Proteomes" id="UP000015102">
    <property type="component" value="Unassembled WGS sequence"/>
</dbReference>
<feature type="compositionally biased region" description="Basic and acidic residues" evidence="2">
    <location>
        <begin position="18"/>
        <end position="27"/>
    </location>
</feature>
<dbReference type="SUPFAM" id="SSF47473">
    <property type="entry name" value="EF-hand"/>
    <property type="match status" value="1"/>
</dbReference>
<feature type="region of interest" description="Disordered" evidence="2">
    <location>
        <begin position="1"/>
        <end position="27"/>
    </location>
</feature>
<evidence type="ECO:0000313" key="4">
    <source>
        <dbReference type="EnsemblMetazoa" id="MESCA009347-PA"/>
    </source>
</evidence>
<dbReference type="InterPro" id="IPR002048">
    <property type="entry name" value="EF_hand_dom"/>
</dbReference>
<dbReference type="HOGENOM" id="CLU_2216478_0_0_1"/>
<dbReference type="InterPro" id="IPR011992">
    <property type="entry name" value="EF-hand-dom_pair"/>
</dbReference>
<name>T1GZP3_MEGSC</name>
<organism evidence="4 5">
    <name type="scientific">Megaselia scalaris</name>
    <name type="common">Humpbacked fly</name>
    <name type="synonym">Phora scalaris</name>
    <dbReference type="NCBI Taxonomy" id="36166"/>
    <lineage>
        <taxon>Eukaryota</taxon>
        <taxon>Metazoa</taxon>
        <taxon>Ecdysozoa</taxon>
        <taxon>Arthropoda</taxon>
        <taxon>Hexapoda</taxon>
        <taxon>Insecta</taxon>
        <taxon>Pterygota</taxon>
        <taxon>Neoptera</taxon>
        <taxon>Endopterygota</taxon>
        <taxon>Diptera</taxon>
        <taxon>Brachycera</taxon>
        <taxon>Muscomorpha</taxon>
        <taxon>Platypezoidea</taxon>
        <taxon>Phoridae</taxon>
        <taxon>Megaseliini</taxon>
        <taxon>Megaselia</taxon>
    </lineage>
</organism>
<keyword evidence="5" id="KW-1185">Reference proteome</keyword>
<dbReference type="EMBL" id="CAQQ02076648">
    <property type="status" value="NOT_ANNOTATED_CDS"/>
    <property type="molecule type" value="Genomic_DNA"/>
</dbReference>
<dbReference type="InterPro" id="IPR018247">
    <property type="entry name" value="EF_Hand_1_Ca_BS"/>
</dbReference>
<feature type="compositionally biased region" description="Basic and acidic residues" evidence="2">
    <location>
        <begin position="1"/>
        <end position="11"/>
    </location>
</feature>
<evidence type="ECO:0000259" key="3">
    <source>
        <dbReference type="PROSITE" id="PS50222"/>
    </source>
</evidence>
<accession>T1GZP3</accession>
<evidence type="ECO:0000256" key="2">
    <source>
        <dbReference type="SAM" id="MobiDB-lite"/>
    </source>
</evidence>
<evidence type="ECO:0000313" key="5">
    <source>
        <dbReference type="Proteomes" id="UP000015102"/>
    </source>
</evidence>
<dbReference type="GO" id="GO:0005509">
    <property type="term" value="F:calcium ion binding"/>
    <property type="evidence" value="ECO:0007669"/>
    <property type="project" value="InterPro"/>
</dbReference>
<dbReference type="AlphaFoldDB" id="T1GZP3"/>
<dbReference type="PROSITE" id="PS50222">
    <property type="entry name" value="EF_HAND_2"/>
    <property type="match status" value="1"/>
</dbReference>
<reference evidence="5" key="1">
    <citation type="submission" date="2013-02" db="EMBL/GenBank/DDBJ databases">
        <authorList>
            <person name="Hughes D."/>
        </authorList>
    </citation>
    <scope>NUCLEOTIDE SEQUENCE</scope>
    <source>
        <strain>Durham</strain>
        <strain evidence="5">NC isolate 2 -- Noor lab</strain>
    </source>
</reference>
<protein>
    <recommendedName>
        <fullName evidence="3">EF-hand domain-containing protein</fullName>
    </recommendedName>
</protein>
<feature type="domain" description="EF-hand" evidence="3">
    <location>
        <begin position="70"/>
        <end position="105"/>
    </location>
</feature>
<dbReference type="EnsemblMetazoa" id="MESCA009347-RA">
    <property type="protein sequence ID" value="MESCA009347-PA"/>
    <property type="gene ID" value="MESCA009347"/>
</dbReference>
<sequence length="107" mass="12487">MQEKADKEERKKQRRKSQKLEEGESESMKLIHEIFNPKLKIIDSKGPYRPPDPIQQINIEDIDINDLDERKLAELKEVFTLFDTDCDGLISQHDLETTLTVVGTEFD</sequence>
<dbReference type="Gene3D" id="1.10.238.10">
    <property type="entry name" value="EF-hand"/>
    <property type="match status" value="1"/>
</dbReference>
<reference evidence="4" key="2">
    <citation type="submission" date="2015-06" db="UniProtKB">
        <authorList>
            <consortium name="EnsemblMetazoa"/>
        </authorList>
    </citation>
    <scope>IDENTIFICATION</scope>
</reference>
<proteinExistence type="predicted"/>
<dbReference type="Pfam" id="PF13405">
    <property type="entry name" value="EF-hand_6"/>
    <property type="match status" value="1"/>
</dbReference>
<dbReference type="PROSITE" id="PS00018">
    <property type="entry name" value="EF_HAND_1"/>
    <property type="match status" value="1"/>
</dbReference>
<dbReference type="STRING" id="36166.T1GZP3"/>
<keyword evidence="1" id="KW-0106">Calcium</keyword>
<evidence type="ECO:0000256" key="1">
    <source>
        <dbReference type="ARBA" id="ARBA00022837"/>
    </source>
</evidence>